<sequence length="118" mass="13271">MATIPTNLRGSSITVGRQSPDGMTNVCMNLCEYFAYGLGVPAGRTSRHTTLNEEEFGVRVVRAISSNHNLRTHRASRVYLVVNLELLLIRILQTSSRALEKRSKQDRNNRDANKGFHD</sequence>
<gene>
    <name evidence="2" type="ORF">B5807_02619</name>
</gene>
<dbReference type="Proteomes" id="UP000193240">
    <property type="component" value="Unassembled WGS sequence"/>
</dbReference>
<dbReference type="AlphaFoldDB" id="A0A1Y2MBS1"/>
<keyword evidence="3" id="KW-1185">Reference proteome</keyword>
<name>A0A1Y2MBS1_EPING</name>
<protein>
    <submittedName>
        <fullName evidence="2">Uncharacterized protein</fullName>
    </submittedName>
</protein>
<dbReference type="InParanoid" id="A0A1Y2MBS1"/>
<proteinExistence type="predicted"/>
<accession>A0A1Y2MBS1</accession>
<organism evidence="2 3">
    <name type="scientific">Epicoccum nigrum</name>
    <name type="common">Soil fungus</name>
    <name type="synonym">Epicoccum purpurascens</name>
    <dbReference type="NCBI Taxonomy" id="105696"/>
    <lineage>
        <taxon>Eukaryota</taxon>
        <taxon>Fungi</taxon>
        <taxon>Dikarya</taxon>
        <taxon>Ascomycota</taxon>
        <taxon>Pezizomycotina</taxon>
        <taxon>Dothideomycetes</taxon>
        <taxon>Pleosporomycetidae</taxon>
        <taxon>Pleosporales</taxon>
        <taxon>Pleosporineae</taxon>
        <taxon>Didymellaceae</taxon>
        <taxon>Epicoccum</taxon>
    </lineage>
</organism>
<reference evidence="2 3" key="1">
    <citation type="journal article" date="2017" name="Genome Announc.">
        <title>Genome sequence of the saprophytic ascomycete Epicoccum nigrum ICMP 19927 strain isolated from New Zealand.</title>
        <authorList>
            <person name="Fokin M."/>
            <person name="Fleetwood D."/>
            <person name="Weir B.S."/>
            <person name="Villas-Boas S.G."/>
        </authorList>
    </citation>
    <scope>NUCLEOTIDE SEQUENCE [LARGE SCALE GENOMIC DNA]</scope>
    <source>
        <strain evidence="2 3">ICMP 19927</strain>
    </source>
</reference>
<evidence type="ECO:0000256" key="1">
    <source>
        <dbReference type="SAM" id="MobiDB-lite"/>
    </source>
</evidence>
<dbReference type="EMBL" id="KZ107839">
    <property type="protein sequence ID" value="OSS53249.1"/>
    <property type="molecule type" value="Genomic_DNA"/>
</dbReference>
<evidence type="ECO:0000313" key="3">
    <source>
        <dbReference type="Proteomes" id="UP000193240"/>
    </source>
</evidence>
<feature type="region of interest" description="Disordered" evidence="1">
    <location>
        <begin position="98"/>
        <end position="118"/>
    </location>
</feature>
<evidence type="ECO:0000313" key="2">
    <source>
        <dbReference type="EMBL" id="OSS53249.1"/>
    </source>
</evidence>